<reference evidence="2 3" key="1">
    <citation type="submission" date="2020-07" db="EMBL/GenBank/DDBJ databases">
        <title>Exploring microbial biodiversity for novel pathways involved in the catabolism of aromatic compounds derived from lignin.</title>
        <authorList>
            <person name="Elkins J."/>
        </authorList>
    </citation>
    <scope>NUCLEOTIDE SEQUENCE [LARGE SCALE GENOMIC DNA]</scope>
    <source>
        <strain evidence="2 3">H2C3C</strain>
    </source>
</reference>
<dbReference type="Proteomes" id="UP000540929">
    <property type="component" value="Unassembled WGS sequence"/>
</dbReference>
<keyword evidence="1" id="KW-0472">Membrane</keyword>
<keyword evidence="1" id="KW-0812">Transmembrane</keyword>
<organism evidence="2 3">
    <name type="scientific">Paraburkholderia bryophila</name>
    <dbReference type="NCBI Taxonomy" id="420952"/>
    <lineage>
        <taxon>Bacteria</taxon>
        <taxon>Pseudomonadati</taxon>
        <taxon>Pseudomonadota</taxon>
        <taxon>Betaproteobacteria</taxon>
        <taxon>Burkholderiales</taxon>
        <taxon>Burkholderiaceae</taxon>
        <taxon>Paraburkholderia</taxon>
    </lineage>
</organism>
<comment type="caution">
    <text evidence="2">The sequence shown here is derived from an EMBL/GenBank/DDBJ whole genome shotgun (WGS) entry which is preliminary data.</text>
</comment>
<feature type="transmembrane region" description="Helical" evidence="1">
    <location>
        <begin position="9"/>
        <end position="30"/>
    </location>
</feature>
<dbReference type="EMBL" id="JACCAS010000001">
    <property type="protein sequence ID" value="NYH21365.1"/>
    <property type="molecule type" value="Genomic_DNA"/>
</dbReference>
<keyword evidence="3" id="KW-1185">Reference proteome</keyword>
<gene>
    <name evidence="2" type="ORF">GGD40_000844</name>
</gene>
<evidence type="ECO:0000313" key="2">
    <source>
        <dbReference type="EMBL" id="NYH21365.1"/>
    </source>
</evidence>
<dbReference type="RefSeq" id="WP_179742856.1">
    <property type="nucleotide sequence ID" value="NZ_JACCAS010000001.1"/>
</dbReference>
<keyword evidence="2" id="KW-0449">Lipoprotein</keyword>
<evidence type="ECO:0000256" key="1">
    <source>
        <dbReference type="SAM" id="Phobius"/>
    </source>
</evidence>
<evidence type="ECO:0000313" key="3">
    <source>
        <dbReference type="Proteomes" id="UP000540929"/>
    </source>
</evidence>
<feature type="transmembrane region" description="Helical" evidence="1">
    <location>
        <begin position="36"/>
        <end position="54"/>
    </location>
</feature>
<sequence length="57" mass="5453">MKTLKTARLAIAGAIVGAAVANIVAGWLGFGGSHQAIGGAMAGGLLTAALLKAAHIV</sequence>
<accession>A0A7Z0B638</accession>
<dbReference type="AlphaFoldDB" id="A0A7Z0B638"/>
<keyword evidence="1" id="KW-1133">Transmembrane helix</keyword>
<name>A0A7Z0B638_9BURK</name>
<protein>
    <submittedName>
        <fullName evidence="2">Outer membrane lipoprotein SlyB</fullName>
    </submittedName>
</protein>
<proteinExistence type="predicted"/>